<feature type="domain" description="DUF7793" evidence="1">
    <location>
        <begin position="17"/>
        <end position="126"/>
    </location>
</feature>
<gene>
    <name evidence="2" type="ORF">GR167_12945</name>
</gene>
<evidence type="ECO:0000313" key="3">
    <source>
        <dbReference type="Proteomes" id="UP000479043"/>
    </source>
</evidence>
<dbReference type="RefSeq" id="WP_160974058.1">
    <property type="nucleotide sequence ID" value="NZ_WWEN01000005.1"/>
</dbReference>
<name>A0A6L8LJG0_9RHOB</name>
<comment type="caution">
    <text evidence="2">The sequence shown here is derived from an EMBL/GenBank/DDBJ whole genome shotgun (WGS) entry which is preliminary data.</text>
</comment>
<sequence length="128" mass="14264">MAGKVIDTKTARTLLGDDGIVRVHMFPGTRETLETARENIAAYLEICAGKKLPVLIDLSDTLGASQEARRLYSGDDVSRHAIATAMIVTSPVTKVMASFFLKLNQPRRILRLFTSETEAIEWLRQYLP</sequence>
<reference evidence="2 3" key="1">
    <citation type="submission" date="2020-01" db="EMBL/GenBank/DDBJ databases">
        <authorList>
            <person name="Chen S."/>
        </authorList>
    </citation>
    <scope>NUCLEOTIDE SEQUENCE [LARGE SCALE GENOMIC DNA]</scope>
    <source>
        <strain evidence="2 3">GS-10</strain>
    </source>
</reference>
<protein>
    <recommendedName>
        <fullName evidence="1">DUF7793 domain-containing protein</fullName>
    </recommendedName>
</protein>
<dbReference type="Proteomes" id="UP000479043">
    <property type="component" value="Unassembled WGS sequence"/>
</dbReference>
<dbReference type="Pfam" id="PF25056">
    <property type="entry name" value="DUF7793"/>
    <property type="match status" value="1"/>
</dbReference>
<organism evidence="2 3">
    <name type="scientific">Thalassovita mangrovi</name>
    <dbReference type="NCBI Taxonomy" id="2692236"/>
    <lineage>
        <taxon>Bacteria</taxon>
        <taxon>Pseudomonadati</taxon>
        <taxon>Pseudomonadota</taxon>
        <taxon>Alphaproteobacteria</taxon>
        <taxon>Rhodobacterales</taxon>
        <taxon>Roseobacteraceae</taxon>
        <taxon>Thalassovita</taxon>
    </lineage>
</organism>
<dbReference type="EMBL" id="WWEN01000005">
    <property type="protein sequence ID" value="MYM56217.1"/>
    <property type="molecule type" value="Genomic_DNA"/>
</dbReference>
<accession>A0A6L8LJG0</accession>
<keyword evidence="3" id="KW-1185">Reference proteome</keyword>
<dbReference type="Gene3D" id="3.40.1680.10">
    <property type="entry name" value="yp_829618.1 domain like"/>
    <property type="match status" value="1"/>
</dbReference>
<dbReference type="InterPro" id="IPR056695">
    <property type="entry name" value="DUF7793"/>
</dbReference>
<dbReference type="Gene3D" id="3.40.970.30">
    <property type="entry name" value="yp_829618.1 like domains"/>
    <property type="match status" value="1"/>
</dbReference>
<evidence type="ECO:0000259" key="1">
    <source>
        <dbReference type="Pfam" id="PF25056"/>
    </source>
</evidence>
<evidence type="ECO:0000313" key="2">
    <source>
        <dbReference type="EMBL" id="MYM56217.1"/>
    </source>
</evidence>
<proteinExistence type="predicted"/>
<dbReference type="AlphaFoldDB" id="A0A6L8LJG0"/>